<dbReference type="InterPro" id="IPR045034">
    <property type="entry name" value="O-acyltransferase_WSD1-like"/>
</dbReference>
<evidence type="ECO:0000259" key="12">
    <source>
        <dbReference type="Pfam" id="PF03007"/>
    </source>
</evidence>
<keyword evidence="8 11" id="KW-0443">Lipid metabolism</keyword>
<keyword evidence="15" id="KW-1185">Reference proteome</keyword>
<dbReference type="GO" id="GO:0005886">
    <property type="term" value="C:plasma membrane"/>
    <property type="evidence" value="ECO:0007669"/>
    <property type="project" value="TreeGrafter"/>
</dbReference>
<dbReference type="PANTHER" id="PTHR31650">
    <property type="entry name" value="O-ACYLTRANSFERASE (WSD1-LIKE) FAMILY PROTEIN"/>
    <property type="match status" value="1"/>
</dbReference>
<dbReference type="GO" id="GO:0051701">
    <property type="term" value="P:biological process involved in interaction with host"/>
    <property type="evidence" value="ECO:0007669"/>
    <property type="project" value="TreeGrafter"/>
</dbReference>
<keyword evidence="9 11" id="KW-0012">Acyltransferase</keyword>
<accession>A0A3S4DUK1</accession>
<dbReference type="GO" id="GO:0019432">
    <property type="term" value="P:triglyceride biosynthetic process"/>
    <property type="evidence" value="ECO:0007669"/>
    <property type="project" value="UniProtKB-UniPathway"/>
</dbReference>
<feature type="domain" description="O-acyltransferase WSD1 C-terminal" evidence="13">
    <location>
        <begin position="295"/>
        <end position="439"/>
    </location>
</feature>
<dbReference type="GO" id="GO:0071731">
    <property type="term" value="P:response to nitric oxide"/>
    <property type="evidence" value="ECO:0007669"/>
    <property type="project" value="TreeGrafter"/>
</dbReference>
<evidence type="ECO:0000256" key="6">
    <source>
        <dbReference type="ARBA" id="ARBA00022679"/>
    </source>
</evidence>
<evidence type="ECO:0000256" key="10">
    <source>
        <dbReference type="ARBA" id="ARBA00048109"/>
    </source>
</evidence>
<sequence length="446" mass="47784">MKLLSPLDQMFARMEAARTPMHIGAFAVFDKPKGAPRSFIRDLYEAVSQLAFLPFPFDSVIAGGPTMAYWKQVQPDPGYHVRLSALPRPGTARDLGALVERLHSTPLDMTKPLWELHVIEGLADGQFAIYFKAHHCAVDGMGAVNLIKSWLTTDPQMPPGSGKPEPLGDDYDLANVFAVTTAKRTVEGVSAVGELVGKLTSMARGANSSVLAALNTPRTPFNTRINRHKRLAVQVLNLPRLKAVSNATETTVNDVILASVSGACRRYLQDCSALPPSSLTVSVPVGFERDADTVNAASGFVAALGTSIDDPVERLTNIAASTSRGKAELLAMSPNALQHYSVFGLLPIALGQKTGALGVIPPLFNFTVSNVVLSKQPLYLSGAKLDLIVPMSFLCDGYGLNVTLVGYTDKVVLGFLGCRDTVPHLQRLAQYTGEAFKELEAATVSP</sequence>
<evidence type="ECO:0000256" key="2">
    <source>
        <dbReference type="ARBA" id="ARBA00005189"/>
    </source>
</evidence>
<evidence type="ECO:0000259" key="13">
    <source>
        <dbReference type="Pfam" id="PF06974"/>
    </source>
</evidence>
<dbReference type="GO" id="GO:0001666">
    <property type="term" value="P:response to hypoxia"/>
    <property type="evidence" value="ECO:0007669"/>
    <property type="project" value="TreeGrafter"/>
</dbReference>
<evidence type="ECO:0000313" key="14">
    <source>
        <dbReference type="EMBL" id="VDM89496.1"/>
    </source>
</evidence>
<organism evidence="14 15">
    <name type="scientific">Mycobacterium basiliense</name>
    <dbReference type="NCBI Taxonomy" id="2094119"/>
    <lineage>
        <taxon>Bacteria</taxon>
        <taxon>Bacillati</taxon>
        <taxon>Actinomycetota</taxon>
        <taxon>Actinomycetes</taxon>
        <taxon>Mycobacteriales</taxon>
        <taxon>Mycobacteriaceae</taxon>
        <taxon>Mycobacterium</taxon>
    </lineage>
</organism>
<comment type="pathway">
    <text evidence="1 11">Glycerolipid metabolism; triacylglycerol biosynthesis.</text>
</comment>
<dbReference type="EC" id="2.3.1.20" evidence="4 11"/>
<dbReference type="GO" id="GO:0006071">
    <property type="term" value="P:glycerol metabolic process"/>
    <property type="evidence" value="ECO:0007669"/>
    <property type="project" value="UniProtKB-KW"/>
</dbReference>
<evidence type="ECO:0000256" key="4">
    <source>
        <dbReference type="ARBA" id="ARBA00013244"/>
    </source>
</evidence>
<feature type="domain" description="O-acyltransferase WSD1-like N-terminal" evidence="12">
    <location>
        <begin position="4"/>
        <end position="256"/>
    </location>
</feature>
<reference evidence="15" key="1">
    <citation type="submission" date="2018-02" db="EMBL/GenBank/DDBJ databases">
        <authorList>
            <person name="Seth-Smith MB H."/>
            <person name="Seth-Smith H."/>
        </authorList>
    </citation>
    <scope>NUCLEOTIDE SEQUENCE [LARGE SCALE GENOMIC DNA]</scope>
</reference>
<dbReference type="InterPro" id="IPR023213">
    <property type="entry name" value="CAT-like_dom_sf"/>
</dbReference>
<dbReference type="Gene3D" id="3.30.559.10">
    <property type="entry name" value="Chloramphenicol acetyltransferase-like domain"/>
    <property type="match status" value="1"/>
</dbReference>
<evidence type="ECO:0000256" key="11">
    <source>
        <dbReference type="RuleBase" id="RU361241"/>
    </source>
</evidence>
<evidence type="ECO:0000256" key="3">
    <source>
        <dbReference type="ARBA" id="ARBA00009587"/>
    </source>
</evidence>
<evidence type="ECO:0000256" key="8">
    <source>
        <dbReference type="ARBA" id="ARBA00023098"/>
    </source>
</evidence>
<dbReference type="GO" id="GO:0004144">
    <property type="term" value="F:diacylglycerol O-acyltransferase activity"/>
    <property type="evidence" value="ECO:0007669"/>
    <property type="project" value="UniProtKB-EC"/>
</dbReference>
<dbReference type="RefSeq" id="WP_158017357.1">
    <property type="nucleotide sequence ID" value="NZ_CBCSKE010000002.1"/>
</dbReference>
<evidence type="ECO:0000313" key="15">
    <source>
        <dbReference type="Proteomes" id="UP000269998"/>
    </source>
</evidence>
<comment type="catalytic activity">
    <reaction evidence="10 11">
        <text>an acyl-CoA + a 1,2-diacyl-sn-glycerol = a triacyl-sn-glycerol + CoA</text>
        <dbReference type="Rhea" id="RHEA:10868"/>
        <dbReference type="ChEBI" id="CHEBI:17815"/>
        <dbReference type="ChEBI" id="CHEBI:57287"/>
        <dbReference type="ChEBI" id="CHEBI:58342"/>
        <dbReference type="ChEBI" id="CHEBI:64615"/>
        <dbReference type="EC" id="2.3.1.20"/>
    </reaction>
</comment>
<dbReference type="EMBL" id="LR130759">
    <property type="protein sequence ID" value="VDM89496.1"/>
    <property type="molecule type" value="Genomic_DNA"/>
</dbReference>
<dbReference type="InterPro" id="IPR014292">
    <property type="entry name" value="Acyl_transf_WS/DGAT"/>
</dbReference>
<evidence type="ECO:0000256" key="1">
    <source>
        <dbReference type="ARBA" id="ARBA00004771"/>
    </source>
</evidence>
<dbReference type="Proteomes" id="UP000269998">
    <property type="component" value="Chromosome"/>
</dbReference>
<dbReference type="NCBIfam" id="TIGR02946">
    <property type="entry name" value="acyl_WS_DGAT"/>
    <property type="match status" value="1"/>
</dbReference>
<gene>
    <name evidence="14" type="ORF">MB901379_03073</name>
</gene>
<dbReference type="Pfam" id="PF06974">
    <property type="entry name" value="WS_DGAT_C"/>
    <property type="match status" value="1"/>
</dbReference>
<comment type="similarity">
    <text evidence="3 11">Belongs to the long-chain O-acyltransferase family.</text>
</comment>
<evidence type="ECO:0000256" key="5">
    <source>
        <dbReference type="ARBA" id="ARBA00022516"/>
    </source>
</evidence>
<dbReference type="PANTHER" id="PTHR31650:SF1">
    <property type="entry name" value="WAX ESTER SYNTHASE_DIACYLGLYCEROL ACYLTRANSFERASE 4-RELATED"/>
    <property type="match status" value="1"/>
</dbReference>
<protein>
    <recommendedName>
        <fullName evidence="4 11">Diacylglycerol O-acyltransferase</fullName>
        <ecNumber evidence="4 11">2.3.1.20</ecNumber>
    </recommendedName>
</protein>
<dbReference type="SUPFAM" id="SSF52777">
    <property type="entry name" value="CoA-dependent acyltransferases"/>
    <property type="match status" value="1"/>
</dbReference>
<comment type="pathway">
    <text evidence="2">Lipid metabolism.</text>
</comment>
<dbReference type="OrthoDB" id="9810950at2"/>
<keyword evidence="6 11" id="KW-0808">Transferase</keyword>
<proteinExistence type="inferred from homology"/>
<keyword evidence="5 11" id="KW-0444">Lipid biosynthesis</keyword>
<dbReference type="KEGG" id="mbai:MB901379_03073"/>
<evidence type="ECO:0000256" key="7">
    <source>
        <dbReference type="ARBA" id="ARBA00022798"/>
    </source>
</evidence>
<evidence type="ECO:0000256" key="9">
    <source>
        <dbReference type="ARBA" id="ARBA00023315"/>
    </source>
</evidence>
<keyword evidence="7 11" id="KW-0319">Glycerol metabolism</keyword>
<name>A0A3S4DUK1_9MYCO</name>
<dbReference type="UniPathway" id="UPA00282"/>
<dbReference type="Pfam" id="PF03007">
    <property type="entry name" value="WS_DGAT_cat"/>
    <property type="match status" value="1"/>
</dbReference>
<dbReference type="AlphaFoldDB" id="A0A3S4DUK1"/>
<dbReference type="InterPro" id="IPR009721">
    <property type="entry name" value="O-acyltransferase_WSD1_C"/>
</dbReference>
<dbReference type="InterPro" id="IPR004255">
    <property type="entry name" value="O-acyltransferase_WSD1_N"/>
</dbReference>